<evidence type="ECO:0000256" key="2">
    <source>
        <dbReference type="ARBA" id="ARBA00007637"/>
    </source>
</evidence>
<dbReference type="AlphaFoldDB" id="A0A849B9A7"/>
<evidence type="ECO:0000259" key="3">
    <source>
        <dbReference type="Pfam" id="PF01370"/>
    </source>
</evidence>
<gene>
    <name evidence="4" type="ORF">HLB16_05540</name>
</gene>
<protein>
    <submittedName>
        <fullName evidence="4">NAD-dependent epimerase/dehydratase family protein</fullName>
    </submittedName>
</protein>
<dbReference type="EMBL" id="JABEMD010000006">
    <property type="protein sequence ID" value="NNH10345.1"/>
    <property type="molecule type" value="Genomic_DNA"/>
</dbReference>
<evidence type="ECO:0000313" key="5">
    <source>
        <dbReference type="Proteomes" id="UP000542973"/>
    </source>
</evidence>
<evidence type="ECO:0000256" key="1">
    <source>
        <dbReference type="ARBA" id="ARBA00005125"/>
    </source>
</evidence>
<accession>A0A849B9A7</accession>
<dbReference type="InterPro" id="IPR001509">
    <property type="entry name" value="Epimerase_deHydtase"/>
</dbReference>
<comment type="caution">
    <text evidence="4">The sequence shown here is derived from an EMBL/GenBank/DDBJ whole genome shotgun (WGS) entry which is preliminary data.</text>
</comment>
<evidence type="ECO:0000313" key="4">
    <source>
        <dbReference type="EMBL" id="NNH10345.1"/>
    </source>
</evidence>
<proteinExistence type="inferred from homology"/>
<organism evidence="4 5">
    <name type="scientific">Cupriavidus gilardii</name>
    <dbReference type="NCBI Taxonomy" id="82541"/>
    <lineage>
        <taxon>Bacteria</taxon>
        <taxon>Pseudomonadati</taxon>
        <taxon>Pseudomonadota</taxon>
        <taxon>Betaproteobacteria</taxon>
        <taxon>Burkholderiales</taxon>
        <taxon>Burkholderiaceae</taxon>
        <taxon>Cupriavidus</taxon>
    </lineage>
</organism>
<dbReference type="SUPFAM" id="SSF51735">
    <property type="entry name" value="NAD(P)-binding Rossmann-fold domains"/>
    <property type="match status" value="1"/>
</dbReference>
<comment type="pathway">
    <text evidence="1">Bacterial outer membrane biogenesis; LPS O-antigen biosynthesis.</text>
</comment>
<dbReference type="InterPro" id="IPR036291">
    <property type="entry name" value="NAD(P)-bd_dom_sf"/>
</dbReference>
<sequence>MTEKTVLVTGARGFFGGYVVEHYLAAGWRVVGLGHGLPGCACQGRMVWHRANVALESLERLEIEPDLLVHCAGSGSVSASLRDPFGDHARTVDSTAAVLEYVRRHCPNTPVVYPSSAAVYGDAAHCPAREGSTVPLRPASPYGAHKLMAEQLCASYGAHFGVPVAVVRFFSLYGEGQRKQLLWDACRKIRQRDDLYGGTGEESRDWLHAEDAARLVAAVAPHASPACAIYNGASGTATTVRQVLALLYRELAPARHPRFSREARHGDPCDQRADIGHTLSTGWAPQIRLEEGVQRFARWFEAACDD</sequence>
<name>A0A849B9A7_9BURK</name>
<dbReference type="PANTHER" id="PTHR43000">
    <property type="entry name" value="DTDP-D-GLUCOSE 4,6-DEHYDRATASE-RELATED"/>
    <property type="match status" value="1"/>
</dbReference>
<dbReference type="Proteomes" id="UP000542973">
    <property type="component" value="Unassembled WGS sequence"/>
</dbReference>
<reference evidence="4 5" key="1">
    <citation type="submission" date="2020-05" db="EMBL/GenBank/DDBJ databases">
        <title>MicrobeNet Type strains.</title>
        <authorList>
            <person name="Nicholson A.C."/>
        </authorList>
    </citation>
    <scope>NUCLEOTIDE SEQUENCE [LARGE SCALE GENOMIC DNA]</scope>
    <source>
        <strain evidence="4 5">ATCC 700815</strain>
    </source>
</reference>
<dbReference type="Pfam" id="PF01370">
    <property type="entry name" value="Epimerase"/>
    <property type="match status" value="1"/>
</dbReference>
<feature type="domain" description="NAD-dependent epimerase/dehydratase" evidence="3">
    <location>
        <begin position="6"/>
        <end position="223"/>
    </location>
</feature>
<dbReference type="Gene3D" id="3.40.50.720">
    <property type="entry name" value="NAD(P)-binding Rossmann-like Domain"/>
    <property type="match status" value="1"/>
</dbReference>
<dbReference type="RefSeq" id="WP_053823281.1">
    <property type="nucleotide sequence ID" value="NZ_BAAAEB010000031.1"/>
</dbReference>
<comment type="similarity">
    <text evidence="2">Belongs to the NAD(P)-dependent epimerase/dehydratase family.</text>
</comment>